<dbReference type="Pfam" id="PF13843">
    <property type="entry name" value="DDE_Tnp_1_7"/>
    <property type="match status" value="1"/>
</dbReference>
<dbReference type="Proteomes" id="UP001162156">
    <property type="component" value="Unassembled WGS sequence"/>
</dbReference>
<gene>
    <name evidence="2" type="ORF">NQ314_000845</name>
</gene>
<evidence type="ECO:0000259" key="1">
    <source>
        <dbReference type="Pfam" id="PF13843"/>
    </source>
</evidence>
<evidence type="ECO:0000313" key="2">
    <source>
        <dbReference type="EMBL" id="KAJ8971168.1"/>
    </source>
</evidence>
<name>A0AAV8ZWY5_9CUCU</name>
<dbReference type="AlphaFoldDB" id="A0AAV8ZWY5"/>
<feature type="domain" description="PiggyBac transposable element-derived protein" evidence="1">
    <location>
        <begin position="4"/>
        <end position="75"/>
    </location>
</feature>
<reference evidence="2" key="1">
    <citation type="journal article" date="2023" name="Insect Mol. Biol.">
        <title>Genome sequencing provides insights into the evolution of gene families encoding plant cell wall-degrading enzymes in longhorned beetles.</title>
        <authorList>
            <person name="Shin N.R."/>
            <person name="Okamura Y."/>
            <person name="Kirsch R."/>
            <person name="Pauchet Y."/>
        </authorList>
    </citation>
    <scope>NUCLEOTIDE SEQUENCE</scope>
    <source>
        <strain evidence="2">RBIC_L_NR</strain>
    </source>
</reference>
<accession>A0AAV8ZWY5</accession>
<comment type="caution">
    <text evidence="2">The sequence shown here is derived from an EMBL/GenBank/DDBJ whole genome shotgun (WGS) entry which is preliminary data.</text>
</comment>
<dbReference type="InterPro" id="IPR029526">
    <property type="entry name" value="PGBD"/>
</dbReference>
<protein>
    <recommendedName>
        <fullName evidence="1">PiggyBac transposable element-derived protein domain-containing protein</fullName>
    </recommendedName>
</protein>
<sequence>MDDKTLNRGEWDTRATEEGVSVVKWKDNKGILFISNCHNPSSITNVNRKMKNGTTQVLACPIVVKDYNVHMGQLTNRKC</sequence>
<evidence type="ECO:0000313" key="3">
    <source>
        <dbReference type="Proteomes" id="UP001162156"/>
    </source>
</evidence>
<organism evidence="2 3">
    <name type="scientific">Rhamnusium bicolor</name>
    <dbReference type="NCBI Taxonomy" id="1586634"/>
    <lineage>
        <taxon>Eukaryota</taxon>
        <taxon>Metazoa</taxon>
        <taxon>Ecdysozoa</taxon>
        <taxon>Arthropoda</taxon>
        <taxon>Hexapoda</taxon>
        <taxon>Insecta</taxon>
        <taxon>Pterygota</taxon>
        <taxon>Neoptera</taxon>
        <taxon>Endopterygota</taxon>
        <taxon>Coleoptera</taxon>
        <taxon>Polyphaga</taxon>
        <taxon>Cucujiformia</taxon>
        <taxon>Chrysomeloidea</taxon>
        <taxon>Cerambycidae</taxon>
        <taxon>Lepturinae</taxon>
        <taxon>Rhagiini</taxon>
        <taxon>Rhamnusium</taxon>
    </lineage>
</organism>
<proteinExistence type="predicted"/>
<dbReference type="EMBL" id="JANEYF010000247">
    <property type="protein sequence ID" value="KAJ8971168.1"/>
    <property type="molecule type" value="Genomic_DNA"/>
</dbReference>
<keyword evidence="3" id="KW-1185">Reference proteome</keyword>